<keyword evidence="3" id="KW-1185">Reference proteome</keyword>
<sequence>MSEGTKSLAMILKEQPFLYDLHTHLLGMGNSGFWIDTILMDESIMPKHSKDFDEALCPLIWFGKGFINGKIAVKFFQTLMETPLYEERDGKTALLTLEQLRTKITDQLKQEDCREVLVELIDEELYHKIIHYQLTFQHDFSRDVILELSDLAKGLNIKDSSCQGFVELAISEKLGGHLANRKIHFKHWIIFNARKQKFDVVYGIEVAQLRNLLSTESTTSSVEAAKLARGHLVNAFSMCDASGTPARPIDFHSFHGSFTPDFYPRRFALKDSIYSQRLDILATLLAHIIERYQTCLPPVRYCEISVSVNDLCCPWVFDVLRSVQVYGLQKIKDINKNSSSSVYEAQDECSSFSQLVLNGYFPHLQVAFKGRIKPNGESTTSTTPTVTYKFLAGFNRQNIKEPFPLDQDKALQFLYIKPHEAIMLMNEKIEESRSMLTETEPRKLSKCEENLAFGPCLKQLEKLKDVSETTPCFSQWVVGLDLFGDELGFPYCPFIARPFIKFIKDQRAKNSYFGVRIHCGENVKYIDDESPAYRLFVAHMYIVFRCLHFLQQELKRGIRIGHGIAFNKILAEPTRSCRVRKSSVLVAQMRHLAGDLLKNIAFEVNITSNRYLLGPTIRSEDDSKMLCLKRLFDNKIPIVLGTDDDGIWPIDQCSSVHPGHHSLAAEYCHAISSKIINSKEHLECIFAAMKKYCFWNVNNSNLDPPLENVDLKETYSTGYVIVHPDVEQLLRDQNTIVPTGENTNEDEDNTPTQESTANWTTDVMAHIAFVCQTVTHEEWDKEKLYKDYSTKFGNLNEESKAKNEESKKKFDFIYGNWKSILSTFVLCKNDTKANEALKHEIKLEFGRTVIYSMDSRSTDPRAIYDHISKLKDSIDIRAYAVNVNGEEVAKALKASGNTNNKDSTERTLVLYTNTNKYTYAFAYSPTGQCNLRVNPSPKVRGDSDQHFLYVLCPHASAATAAVHEIYRQLLKFKSSPCMAETEQTVIASIASGATIPAHNILQQPTNDSNQSDTNPSIGTAPVASILKRPRSDDDDDTH</sequence>
<name>A0A814VCC6_ADIRI</name>
<protein>
    <recommendedName>
        <fullName evidence="4">Adenosine deaminase</fullName>
    </recommendedName>
</protein>
<evidence type="ECO:0000313" key="3">
    <source>
        <dbReference type="Proteomes" id="UP000663828"/>
    </source>
</evidence>
<proteinExistence type="predicted"/>
<feature type="compositionally biased region" description="Polar residues" evidence="1">
    <location>
        <begin position="1001"/>
        <end position="1017"/>
    </location>
</feature>
<reference evidence="2" key="1">
    <citation type="submission" date="2021-02" db="EMBL/GenBank/DDBJ databases">
        <authorList>
            <person name="Nowell W R."/>
        </authorList>
    </citation>
    <scope>NUCLEOTIDE SEQUENCE</scope>
</reference>
<evidence type="ECO:0008006" key="4">
    <source>
        <dbReference type="Google" id="ProtNLM"/>
    </source>
</evidence>
<dbReference type="InterPro" id="IPR032466">
    <property type="entry name" value="Metal_Hydrolase"/>
</dbReference>
<dbReference type="Proteomes" id="UP000663828">
    <property type="component" value="Unassembled WGS sequence"/>
</dbReference>
<dbReference type="AlphaFoldDB" id="A0A814VCC6"/>
<dbReference type="Gene3D" id="3.20.20.140">
    <property type="entry name" value="Metal-dependent hydrolases"/>
    <property type="match status" value="1"/>
</dbReference>
<dbReference type="EMBL" id="CAJNOR010001707">
    <property type="protein sequence ID" value="CAF1187079.1"/>
    <property type="molecule type" value="Genomic_DNA"/>
</dbReference>
<organism evidence="2 3">
    <name type="scientific">Adineta ricciae</name>
    <name type="common">Rotifer</name>
    <dbReference type="NCBI Taxonomy" id="249248"/>
    <lineage>
        <taxon>Eukaryota</taxon>
        <taxon>Metazoa</taxon>
        <taxon>Spiralia</taxon>
        <taxon>Gnathifera</taxon>
        <taxon>Rotifera</taxon>
        <taxon>Eurotatoria</taxon>
        <taxon>Bdelloidea</taxon>
        <taxon>Adinetida</taxon>
        <taxon>Adinetidae</taxon>
        <taxon>Adineta</taxon>
    </lineage>
</organism>
<feature type="region of interest" description="Disordered" evidence="1">
    <location>
        <begin position="1001"/>
        <end position="1038"/>
    </location>
</feature>
<comment type="caution">
    <text evidence="2">The sequence shown here is derived from an EMBL/GenBank/DDBJ whole genome shotgun (WGS) entry which is preliminary data.</text>
</comment>
<evidence type="ECO:0000256" key="1">
    <source>
        <dbReference type="SAM" id="MobiDB-lite"/>
    </source>
</evidence>
<gene>
    <name evidence="2" type="ORF">XAT740_LOCUS22901</name>
</gene>
<evidence type="ECO:0000313" key="2">
    <source>
        <dbReference type="EMBL" id="CAF1187079.1"/>
    </source>
</evidence>
<dbReference type="SUPFAM" id="SSF51556">
    <property type="entry name" value="Metallo-dependent hydrolases"/>
    <property type="match status" value="1"/>
</dbReference>
<accession>A0A814VCC6</accession>